<feature type="region of interest" description="Disordered" evidence="2">
    <location>
        <begin position="86"/>
        <end position="131"/>
    </location>
</feature>
<feature type="compositionally biased region" description="Polar residues" evidence="2">
    <location>
        <begin position="120"/>
        <end position="129"/>
    </location>
</feature>
<comment type="caution">
    <text evidence="3">The sequence shown here is derived from an EMBL/GenBank/DDBJ whole genome shotgun (WGS) entry which is preliminary data.</text>
</comment>
<organism evidence="3 4">
    <name type="scientific">Pleurodeles waltl</name>
    <name type="common">Iberian ribbed newt</name>
    <dbReference type="NCBI Taxonomy" id="8319"/>
    <lineage>
        <taxon>Eukaryota</taxon>
        <taxon>Metazoa</taxon>
        <taxon>Chordata</taxon>
        <taxon>Craniata</taxon>
        <taxon>Vertebrata</taxon>
        <taxon>Euteleostomi</taxon>
        <taxon>Amphibia</taxon>
        <taxon>Batrachia</taxon>
        <taxon>Caudata</taxon>
        <taxon>Salamandroidea</taxon>
        <taxon>Salamandridae</taxon>
        <taxon>Pleurodelinae</taxon>
        <taxon>Pleurodeles</taxon>
    </lineage>
</organism>
<keyword evidence="1" id="KW-0175">Coiled coil</keyword>
<feature type="compositionally biased region" description="Basic and acidic residues" evidence="2">
    <location>
        <begin position="95"/>
        <end position="112"/>
    </location>
</feature>
<feature type="coiled-coil region" evidence="1">
    <location>
        <begin position="185"/>
        <end position="219"/>
    </location>
</feature>
<dbReference type="AlphaFoldDB" id="A0AAV7W7I3"/>
<evidence type="ECO:0000313" key="3">
    <source>
        <dbReference type="EMBL" id="KAJ1208797.1"/>
    </source>
</evidence>
<dbReference type="EMBL" id="JANPWB010000002">
    <property type="protein sequence ID" value="KAJ1208797.1"/>
    <property type="molecule type" value="Genomic_DNA"/>
</dbReference>
<dbReference type="Proteomes" id="UP001066276">
    <property type="component" value="Chromosome 1_2"/>
</dbReference>
<evidence type="ECO:0000313" key="4">
    <source>
        <dbReference type="Proteomes" id="UP001066276"/>
    </source>
</evidence>
<keyword evidence="4" id="KW-1185">Reference proteome</keyword>
<reference evidence="3" key="1">
    <citation type="journal article" date="2022" name="bioRxiv">
        <title>Sequencing and chromosome-scale assembly of the giantPleurodeles waltlgenome.</title>
        <authorList>
            <person name="Brown T."/>
            <person name="Elewa A."/>
            <person name="Iarovenko S."/>
            <person name="Subramanian E."/>
            <person name="Araus A.J."/>
            <person name="Petzold A."/>
            <person name="Susuki M."/>
            <person name="Suzuki K.-i.T."/>
            <person name="Hayashi T."/>
            <person name="Toyoda A."/>
            <person name="Oliveira C."/>
            <person name="Osipova E."/>
            <person name="Leigh N.D."/>
            <person name="Simon A."/>
            <person name="Yun M.H."/>
        </authorList>
    </citation>
    <scope>NUCLEOTIDE SEQUENCE</scope>
    <source>
        <strain evidence="3">20211129_DDA</strain>
        <tissue evidence="3">Liver</tissue>
    </source>
</reference>
<proteinExistence type="predicted"/>
<protein>
    <submittedName>
        <fullName evidence="3">Uncharacterized protein</fullName>
    </submittedName>
</protein>
<sequence length="232" mass="25864">MASDPQWRPPQLSGSDCSPSLSLELGENFNTLPLGRGCPHSRLDLKGVVLSDGSGPMQGECVRREWRQPAACWALSGDGTESELFMSSHRHHKKETSLKDMFSKPAAKKNDQGEAATLATRPTSPTTAETQEDDALVTQSLLENLFGILTQDLAALKHDIPMEMKNMRQETGELGQRVGTLKHVSDTQEDELEEHRRKLLELKAKNADLLYRLEELENRSWCFNISIKGVPL</sequence>
<evidence type="ECO:0000256" key="1">
    <source>
        <dbReference type="SAM" id="Coils"/>
    </source>
</evidence>
<name>A0AAV7W7I3_PLEWA</name>
<evidence type="ECO:0000256" key="2">
    <source>
        <dbReference type="SAM" id="MobiDB-lite"/>
    </source>
</evidence>
<accession>A0AAV7W7I3</accession>
<gene>
    <name evidence="3" type="ORF">NDU88_004180</name>
</gene>